<proteinExistence type="predicted"/>
<evidence type="ECO:0000259" key="1">
    <source>
        <dbReference type="Pfam" id="PF06283"/>
    </source>
</evidence>
<dbReference type="Gene3D" id="3.40.50.880">
    <property type="match status" value="1"/>
</dbReference>
<evidence type="ECO:0000313" key="2">
    <source>
        <dbReference type="EMBL" id="HFH30684.1"/>
    </source>
</evidence>
<dbReference type="EMBL" id="DSVL01000443">
    <property type="protein sequence ID" value="HFH30684.1"/>
    <property type="molecule type" value="Genomic_DNA"/>
</dbReference>
<comment type="caution">
    <text evidence="2">The sequence shown here is derived from an EMBL/GenBank/DDBJ whole genome shotgun (WGS) entry which is preliminary data.</text>
</comment>
<protein>
    <submittedName>
        <fullName evidence="2">Trehalose utilization protein ThuA</fullName>
    </submittedName>
</protein>
<gene>
    <name evidence="2" type="ORF">ENS59_14430</name>
</gene>
<dbReference type="InterPro" id="IPR029062">
    <property type="entry name" value="Class_I_gatase-like"/>
</dbReference>
<dbReference type="InterPro" id="IPR029010">
    <property type="entry name" value="ThuA-like"/>
</dbReference>
<accession>A0A7C3IJ30</accession>
<sequence length="265" mass="30385">MSTPIRAVVWNEFVHEKEHEAVRKVYPEGIHRCIAEALEKTGDFTVKTATLEEAEHGLTKEVLDQTQVLYWWGHMAHDKVQDEIVARVKQRVLEGMGLIVLHSGHYSKIFRALMGTTCSLKWREAAEKERIWVIEQSHPIAEGLDLNDGGYFEIPHEEMYGERFEIPVPDELIFVSWFQGGEVFRSGCCWTRGAGRIFYFRPGHEAYPTYYNEKVQKVLANAGRWAAERLRIVDQCPNSPALEPLAPPPKEFGHAGIVQKLEDIQ</sequence>
<feature type="domain" description="ThuA-like" evidence="1">
    <location>
        <begin position="6"/>
        <end position="226"/>
    </location>
</feature>
<dbReference type="SUPFAM" id="SSF52317">
    <property type="entry name" value="Class I glutamine amidotransferase-like"/>
    <property type="match status" value="1"/>
</dbReference>
<dbReference type="Pfam" id="PF06283">
    <property type="entry name" value="ThuA"/>
    <property type="match status" value="1"/>
</dbReference>
<reference evidence="2" key="1">
    <citation type="journal article" date="2020" name="mSystems">
        <title>Genome- and Community-Level Interaction Insights into Carbon Utilization and Element Cycling Functions of Hydrothermarchaeota in Hydrothermal Sediment.</title>
        <authorList>
            <person name="Zhou Z."/>
            <person name="Liu Y."/>
            <person name="Xu W."/>
            <person name="Pan J."/>
            <person name="Luo Z.H."/>
            <person name="Li M."/>
        </authorList>
    </citation>
    <scope>NUCLEOTIDE SEQUENCE [LARGE SCALE GENOMIC DNA]</scope>
    <source>
        <strain evidence="2">SpSt-503</strain>
    </source>
</reference>
<dbReference type="PIRSF" id="PIRSF030013">
    <property type="entry name" value="ThuA"/>
    <property type="match status" value="1"/>
</dbReference>
<dbReference type="InterPro" id="IPR009381">
    <property type="entry name" value="Trehalose_catabolism_ThuA_prok"/>
</dbReference>
<organism evidence="2">
    <name type="scientific">Gracilinema caldarium</name>
    <dbReference type="NCBI Taxonomy" id="215591"/>
    <lineage>
        <taxon>Bacteria</taxon>
        <taxon>Pseudomonadati</taxon>
        <taxon>Spirochaetota</taxon>
        <taxon>Spirochaetia</taxon>
        <taxon>Spirochaetales</taxon>
        <taxon>Breznakiellaceae</taxon>
        <taxon>Gracilinema</taxon>
    </lineage>
</organism>
<dbReference type="AlphaFoldDB" id="A0A7C3IJ30"/>
<name>A0A7C3IJ30_9SPIR</name>